<comment type="caution">
    <text evidence="1">The sequence shown here is derived from an EMBL/GenBank/DDBJ whole genome shotgun (WGS) entry which is preliminary data.</text>
</comment>
<organism evidence="1 2">
    <name type="scientific">Cichorium intybus</name>
    <name type="common">Chicory</name>
    <dbReference type="NCBI Taxonomy" id="13427"/>
    <lineage>
        <taxon>Eukaryota</taxon>
        <taxon>Viridiplantae</taxon>
        <taxon>Streptophyta</taxon>
        <taxon>Embryophyta</taxon>
        <taxon>Tracheophyta</taxon>
        <taxon>Spermatophyta</taxon>
        <taxon>Magnoliopsida</taxon>
        <taxon>eudicotyledons</taxon>
        <taxon>Gunneridae</taxon>
        <taxon>Pentapetalae</taxon>
        <taxon>asterids</taxon>
        <taxon>campanulids</taxon>
        <taxon>Asterales</taxon>
        <taxon>Asteraceae</taxon>
        <taxon>Cichorioideae</taxon>
        <taxon>Cichorieae</taxon>
        <taxon>Cichoriinae</taxon>
        <taxon>Cichorium</taxon>
    </lineage>
</organism>
<reference evidence="2" key="1">
    <citation type="journal article" date="2022" name="Mol. Ecol. Resour.">
        <title>The genomes of chicory, endive, great burdock and yacon provide insights into Asteraceae palaeo-polyploidization history and plant inulin production.</title>
        <authorList>
            <person name="Fan W."/>
            <person name="Wang S."/>
            <person name="Wang H."/>
            <person name="Wang A."/>
            <person name="Jiang F."/>
            <person name="Liu H."/>
            <person name="Zhao H."/>
            <person name="Xu D."/>
            <person name="Zhang Y."/>
        </authorList>
    </citation>
    <scope>NUCLEOTIDE SEQUENCE [LARGE SCALE GENOMIC DNA]</scope>
    <source>
        <strain evidence="2">cv. Punajuju</strain>
    </source>
</reference>
<accession>A0ACB9BNY0</accession>
<evidence type="ECO:0000313" key="2">
    <source>
        <dbReference type="Proteomes" id="UP001055811"/>
    </source>
</evidence>
<reference evidence="1 2" key="2">
    <citation type="journal article" date="2022" name="Mol. Ecol. Resour.">
        <title>The genomes of chicory, endive, great burdock and yacon provide insights into Asteraceae paleo-polyploidization history and plant inulin production.</title>
        <authorList>
            <person name="Fan W."/>
            <person name="Wang S."/>
            <person name="Wang H."/>
            <person name="Wang A."/>
            <person name="Jiang F."/>
            <person name="Liu H."/>
            <person name="Zhao H."/>
            <person name="Xu D."/>
            <person name="Zhang Y."/>
        </authorList>
    </citation>
    <scope>NUCLEOTIDE SEQUENCE [LARGE SCALE GENOMIC DNA]</scope>
    <source>
        <strain evidence="2">cv. Punajuju</strain>
        <tissue evidence="1">Leaves</tissue>
    </source>
</reference>
<keyword evidence="2" id="KW-1185">Reference proteome</keyword>
<dbReference type="Proteomes" id="UP001055811">
    <property type="component" value="Linkage Group LG06"/>
</dbReference>
<evidence type="ECO:0000313" key="1">
    <source>
        <dbReference type="EMBL" id="KAI3723689.1"/>
    </source>
</evidence>
<proteinExistence type="predicted"/>
<name>A0ACB9BNY0_CICIN</name>
<gene>
    <name evidence="1" type="ORF">L2E82_35445</name>
</gene>
<sequence length="213" mass="23644">MIGQKLSIVTDKPQTTRHRILGICSAPECIRFDFILSSSSCFSSSHALIVNTTTQTSRITFQMILYDTPGVIEKKMHKLDTMMMKNVRSAAINADCVLVVVDACKTPQNQEPYAPSPRNMIGSFGVRNFMLCKKPQKDVDGGDGKPVAVGIIYMLNLFRFVGISLFLKMASAERVYEADRELVSNGKTPEKLKAADSFLMKVFEVLAVCISIY</sequence>
<protein>
    <submittedName>
        <fullName evidence="1">Uncharacterized protein</fullName>
    </submittedName>
</protein>
<dbReference type="EMBL" id="CM042014">
    <property type="protein sequence ID" value="KAI3723689.1"/>
    <property type="molecule type" value="Genomic_DNA"/>
</dbReference>